<feature type="region of interest" description="Disordered" evidence="1">
    <location>
        <begin position="40"/>
        <end position="109"/>
    </location>
</feature>
<evidence type="ECO:0000256" key="1">
    <source>
        <dbReference type="SAM" id="MobiDB-lite"/>
    </source>
</evidence>
<gene>
    <name evidence="2" type="ORF">NDU88_008430</name>
    <name evidence="3" type="ORF">NDU88_008464</name>
</gene>
<accession>A0AAV7NWJ2</accession>
<evidence type="ECO:0000313" key="3">
    <source>
        <dbReference type="EMBL" id="KAJ1120290.1"/>
    </source>
</evidence>
<proteinExistence type="predicted"/>
<comment type="caution">
    <text evidence="2">The sequence shown here is derived from an EMBL/GenBank/DDBJ whole genome shotgun (WGS) entry which is preliminary data.</text>
</comment>
<feature type="compositionally biased region" description="Polar residues" evidence="1">
    <location>
        <begin position="93"/>
        <end position="107"/>
    </location>
</feature>
<dbReference type="AlphaFoldDB" id="A0AAV7NWJ2"/>
<evidence type="ECO:0000313" key="4">
    <source>
        <dbReference type="Proteomes" id="UP001066276"/>
    </source>
</evidence>
<dbReference type="Proteomes" id="UP001066276">
    <property type="component" value="Chromosome 8"/>
</dbReference>
<dbReference type="EMBL" id="JANPWB010000012">
    <property type="protein sequence ID" value="KAJ1120290.1"/>
    <property type="molecule type" value="Genomic_DNA"/>
</dbReference>
<name>A0AAV7NWJ2_PLEWA</name>
<dbReference type="EMBL" id="JANPWB010000012">
    <property type="protein sequence ID" value="KAJ1120256.1"/>
    <property type="molecule type" value="Genomic_DNA"/>
</dbReference>
<organism evidence="2 4">
    <name type="scientific">Pleurodeles waltl</name>
    <name type="common">Iberian ribbed newt</name>
    <dbReference type="NCBI Taxonomy" id="8319"/>
    <lineage>
        <taxon>Eukaryota</taxon>
        <taxon>Metazoa</taxon>
        <taxon>Chordata</taxon>
        <taxon>Craniata</taxon>
        <taxon>Vertebrata</taxon>
        <taxon>Euteleostomi</taxon>
        <taxon>Amphibia</taxon>
        <taxon>Batrachia</taxon>
        <taxon>Caudata</taxon>
        <taxon>Salamandroidea</taxon>
        <taxon>Salamandridae</taxon>
        <taxon>Pleurodelinae</taxon>
        <taxon>Pleurodeles</taxon>
    </lineage>
</organism>
<keyword evidence="4" id="KW-1185">Reference proteome</keyword>
<evidence type="ECO:0000313" key="2">
    <source>
        <dbReference type="EMBL" id="KAJ1120256.1"/>
    </source>
</evidence>
<protein>
    <submittedName>
        <fullName evidence="2">Uncharacterized protein</fullName>
    </submittedName>
</protein>
<sequence>MYVVSIPLRVENRGSGSSRIGIGIGAPEWTAVTAPTQRFSGVSPALLGQRPGKSGNPRARGRYLSGPRQQPQQPAWPELESRSPALEALEAGSSLSPRSPKSAYRIQQRTESDHFPQLIKIRNEWNRLPTANIIISAPVTYDTKKLKWKGPGLDKVMEEVFRSAGTTKELKELLRVQELEAHSQGE</sequence>
<reference evidence="2" key="1">
    <citation type="journal article" date="2022" name="bioRxiv">
        <title>Sequencing and chromosome-scale assembly of the giantPleurodeles waltlgenome.</title>
        <authorList>
            <person name="Brown T."/>
            <person name="Elewa A."/>
            <person name="Iarovenko S."/>
            <person name="Subramanian E."/>
            <person name="Araus A.J."/>
            <person name="Petzold A."/>
            <person name="Susuki M."/>
            <person name="Suzuki K.-i.T."/>
            <person name="Hayashi T."/>
            <person name="Toyoda A."/>
            <person name="Oliveira C."/>
            <person name="Osipova E."/>
            <person name="Leigh N.D."/>
            <person name="Simon A."/>
            <person name="Yun M.H."/>
        </authorList>
    </citation>
    <scope>NUCLEOTIDE SEQUENCE</scope>
    <source>
        <strain evidence="2">20211129_DDA</strain>
        <tissue evidence="2">Liver</tissue>
    </source>
</reference>